<sequence length="74" mass="8216">MATPLSRVSRTHSQDLATPPSKAEMYMSGVPVSGLWLTELCVGWMKMSAGEDMAIVHLWNVWSLELQLELGLVK</sequence>
<keyword evidence="3" id="KW-1185">Reference proteome</keyword>
<dbReference type="EMBL" id="KN833957">
    <property type="protein sequence ID" value="KIK14063.1"/>
    <property type="molecule type" value="Genomic_DNA"/>
</dbReference>
<evidence type="ECO:0000313" key="2">
    <source>
        <dbReference type="EMBL" id="KIK14063.1"/>
    </source>
</evidence>
<accession>A0A0C9Z231</accession>
<dbReference type="AlphaFoldDB" id="A0A0C9Z231"/>
<feature type="region of interest" description="Disordered" evidence="1">
    <location>
        <begin position="1"/>
        <end position="20"/>
    </location>
</feature>
<proteinExistence type="predicted"/>
<reference evidence="2 3" key="1">
    <citation type="submission" date="2014-04" db="EMBL/GenBank/DDBJ databases">
        <authorList>
            <consortium name="DOE Joint Genome Institute"/>
            <person name="Kuo A."/>
            <person name="Kohler A."/>
            <person name="Costa M.D."/>
            <person name="Nagy L.G."/>
            <person name="Floudas D."/>
            <person name="Copeland A."/>
            <person name="Barry K.W."/>
            <person name="Cichocki N."/>
            <person name="Veneault-Fourrey C."/>
            <person name="LaButti K."/>
            <person name="Lindquist E.A."/>
            <person name="Lipzen A."/>
            <person name="Lundell T."/>
            <person name="Morin E."/>
            <person name="Murat C."/>
            <person name="Sun H."/>
            <person name="Tunlid A."/>
            <person name="Henrissat B."/>
            <person name="Grigoriev I.V."/>
            <person name="Hibbett D.S."/>
            <person name="Martin F."/>
            <person name="Nordberg H.P."/>
            <person name="Cantor M.N."/>
            <person name="Hua S.X."/>
        </authorList>
    </citation>
    <scope>NUCLEOTIDE SEQUENCE [LARGE SCALE GENOMIC DNA]</scope>
    <source>
        <strain evidence="2 3">441</strain>
    </source>
</reference>
<reference evidence="3" key="2">
    <citation type="submission" date="2015-01" db="EMBL/GenBank/DDBJ databases">
        <title>Evolutionary Origins and Diversification of the Mycorrhizal Mutualists.</title>
        <authorList>
            <consortium name="DOE Joint Genome Institute"/>
            <consortium name="Mycorrhizal Genomics Consortium"/>
            <person name="Kohler A."/>
            <person name="Kuo A."/>
            <person name="Nagy L.G."/>
            <person name="Floudas D."/>
            <person name="Copeland A."/>
            <person name="Barry K.W."/>
            <person name="Cichocki N."/>
            <person name="Veneault-Fourrey C."/>
            <person name="LaButti K."/>
            <person name="Lindquist E.A."/>
            <person name="Lipzen A."/>
            <person name="Lundell T."/>
            <person name="Morin E."/>
            <person name="Murat C."/>
            <person name="Riley R."/>
            <person name="Ohm R."/>
            <person name="Sun H."/>
            <person name="Tunlid A."/>
            <person name="Henrissat B."/>
            <person name="Grigoriev I.V."/>
            <person name="Hibbett D.S."/>
            <person name="Martin F."/>
        </authorList>
    </citation>
    <scope>NUCLEOTIDE SEQUENCE [LARGE SCALE GENOMIC DNA]</scope>
    <source>
        <strain evidence="3">441</strain>
    </source>
</reference>
<name>A0A0C9Z231_9AGAM</name>
<organism evidence="2 3">
    <name type="scientific">Pisolithus microcarpus 441</name>
    <dbReference type="NCBI Taxonomy" id="765257"/>
    <lineage>
        <taxon>Eukaryota</taxon>
        <taxon>Fungi</taxon>
        <taxon>Dikarya</taxon>
        <taxon>Basidiomycota</taxon>
        <taxon>Agaricomycotina</taxon>
        <taxon>Agaricomycetes</taxon>
        <taxon>Agaricomycetidae</taxon>
        <taxon>Boletales</taxon>
        <taxon>Sclerodermatineae</taxon>
        <taxon>Pisolithaceae</taxon>
        <taxon>Pisolithus</taxon>
    </lineage>
</organism>
<gene>
    <name evidence="2" type="ORF">PISMIDRAFT_17548</name>
</gene>
<evidence type="ECO:0000256" key="1">
    <source>
        <dbReference type="SAM" id="MobiDB-lite"/>
    </source>
</evidence>
<dbReference type="HOGENOM" id="CLU_2688746_0_0_1"/>
<evidence type="ECO:0000313" key="3">
    <source>
        <dbReference type="Proteomes" id="UP000054018"/>
    </source>
</evidence>
<protein>
    <submittedName>
        <fullName evidence="2">Unplaced genomic scaffold scaffold_273, whole genome shotgun sequence</fullName>
    </submittedName>
</protein>
<dbReference type="Proteomes" id="UP000054018">
    <property type="component" value="Unassembled WGS sequence"/>
</dbReference>